<dbReference type="AlphaFoldDB" id="A0A840N9C6"/>
<keyword evidence="2" id="KW-1185">Reference proteome</keyword>
<sequence length="36" mass="3690">MLHALGALAVVTAAIAGFCAGYRFDAHRTSAPTLSE</sequence>
<protein>
    <submittedName>
        <fullName evidence="1">Uncharacterized protein</fullName>
    </submittedName>
</protein>
<evidence type="ECO:0000313" key="2">
    <source>
        <dbReference type="Proteomes" id="UP000580474"/>
    </source>
</evidence>
<name>A0A840N9C6_9PSEU</name>
<reference evidence="1 2" key="1">
    <citation type="submission" date="2020-08" db="EMBL/GenBank/DDBJ databases">
        <title>Sequencing the genomes of 1000 actinobacteria strains.</title>
        <authorList>
            <person name="Klenk H.-P."/>
        </authorList>
    </citation>
    <scope>NUCLEOTIDE SEQUENCE [LARGE SCALE GENOMIC DNA]</scope>
    <source>
        <strain evidence="1 2">DSM 45582</strain>
    </source>
</reference>
<gene>
    <name evidence="1" type="ORF">BJ969_001874</name>
</gene>
<evidence type="ECO:0000313" key="1">
    <source>
        <dbReference type="EMBL" id="MBB5068786.1"/>
    </source>
</evidence>
<organism evidence="1 2">
    <name type="scientific">Saccharopolyspora gloriosae</name>
    <dbReference type="NCBI Taxonomy" id="455344"/>
    <lineage>
        <taxon>Bacteria</taxon>
        <taxon>Bacillati</taxon>
        <taxon>Actinomycetota</taxon>
        <taxon>Actinomycetes</taxon>
        <taxon>Pseudonocardiales</taxon>
        <taxon>Pseudonocardiaceae</taxon>
        <taxon>Saccharopolyspora</taxon>
    </lineage>
</organism>
<dbReference type="EMBL" id="JACHIV010000001">
    <property type="protein sequence ID" value="MBB5068786.1"/>
    <property type="molecule type" value="Genomic_DNA"/>
</dbReference>
<proteinExistence type="predicted"/>
<dbReference type="Proteomes" id="UP000580474">
    <property type="component" value="Unassembled WGS sequence"/>
</dbReference>
<comment type="caution">
    <text evidence="1">The sequence shown here is derived from an EMBL/GenBank/DDBJ whole genome shotgun (WGS) entry which is preliminary data.</text>
</comment>
<accession>A0A840N9C6</accession>